<dbReference type="Pfam" id="PF21299">
    <property type="entry name" value="ADAM10_Cys-rich"/>
    <property type="match status" value="1"/>
</dbReference>
<dbReference type="InterPro" id="IPR051489">
    <property type="entry name" value="ADAM_Metalloproteinase"/>
</dbReference>
<organism evidence="5 6">
    <name type="scientific">Nesidiocoris tenuis</name>
    <dbReference type="NCBI Taxonomy" id="355587"/>
    <lineage>
        <taxon>Eukaryota</taxon>
        <taxon>Metazoa</taxon>
        <taxon>Ecdysozoa</taxon>
        <taxon>Arthropoda</taxon>
        <taxon>Hexapoda</taxon>
        <taxon>Insecta</taxon>
        <taxon>Pterygota</taxon>
        <taxon>Neoptera</taxon>
        <taxon>Paraneoptera</taxon>
        <taxon>Hemiptera</taxon>
        <taxon>Heteroptera</taxon>
        <taxon>Panheteroptera</taxon>
        <taxon>Cimicomorpha</taxon>
        <taxon>Miridae</taxon>
        <taxon>Dicyphina</taxon>
        <taxon>Nesidiocoris</taxon>
    </lineage>
</organism>
<feature type="region of interest" description="Disordered" evidence="2">
    <location>
        <begin position="624"/>
        <end position="659"/>
    </location>
</feature>
<dbReference type="AlphaFoldDB" id="A0A6H5HAN8"/>
<feature type="region of interest" description="Disordered" evidence="2">
    <location>
        <begin position="987"/>
        <end position="1008"/>
    </location>
</feature>
<dbReference type="InterPro" id="IPR001762">
    <property type="entry name" value="Disintegrin_dom"/>
</dbReference>
<protein>
    <recommendedName>
        <fullName evidence="4">Disintegrin domain-containing protein</fullName>
    </recommendedName>
</protein>
<dbReference type="Proteomes" id="UP000479000">
    <property type="component" value="Unassembled WGS sequence"/>
</dbReference>
<dbReference type="PROSITE" id="PS50214">
    <property type="entry name" value="DISINTEGRIN_2"/>
    <property type="match status" value="1"/>
</dbReference>
<feature type="transmembrane region" description="Helical" evidence="3">
    <location>
        <begin position="937"/>
        <end position="960"/>
    </location>
</feature>
<dbReference type="SMART" id="SM00050">
    <property type="entry name" value="DISIN"/>
    <property type="match status" value="1"/>
</dbReference>
<comment type="caution">
    <text evidence="1">Lacks conserved residue(s) required for the propagation of feature annotation.</text>
</comment>
<accession>A0A6H5HAN8</accession>
<dbReference type="PANTHER" id="PTHR45702:SF2">
    <property type="entry name" value="KUZBANIAN, ISOFORM A"/>
    <property type="match status" value="1"/>
</dbReference>
<evidence type="ECO:0000259" key="4">
    <source>
        <dbReference type="PROSITE" id="PS50214"/>
    </source>
</evidence>
<dbReference type="Pfam" id="PF00200">
    <property type="entry name" value="Disintegrin"/>
    <property type="match status" value="1"/>
</dbReference>
<dbReference type="GO" id="GO:0006509">
    <property type="term" value="P:membrane protein ectodomain proteolysis"/>
    <property type="evidence" value="ECO:0007669"/>
    <property type="project" value="TreeGrafter"/>
</dbReference>
<proteinExistence type="predicted"/>
<dbReference type="GO" id="GO:0004222">
    <property type="term" value="F:metalloendopeptidase activity"/>
    <property type="evidence" value="ECO:0007669"/>
    <property type="project" value="TreeGrafter"/>
</dbReference>
<dbReference type="InterPro" id="IPR049038">
    <property type="entry name" value="ADAM10_Cys-rich"/>
</dbReference>
<dbReference type="OrthoDB" id="2149267at2759"/>
<keyword evidence="3" id="KW-0812">Transmembrane</keyword>
<dbReference type="EMBL" id="CADCXU010023034">
    <property type="protein sequence ID" value="CAB0010442.1"/>
    <property type="molecule type" value="Genomic_DNA"/>
</dbReference>
<feature type="domain" description="Disintegrin" evidence="4">
    <location>
        <begin position="703"/>
        <end position="809"/>
    </location>
</feature>
<evidence type="ECO:0000313" key="6">
    <source>
        <dbReference type="Proteomes" id="UP000479000"/>
    </source>
</evidence>
<gene>
    <name evidence="5" type="ORF">NTEN_LOCUS15486</name>
</gene>
<evidence type="ECO:0000256" key="2">
    <source>
        <dbReference type="SAM" id="MobiDB-lite"/>
    </source>
</evidence>
<evidence type="ECO:0000256" key="1">
    <source>
        <dbReference type="PROSITE-ProRule" id="PRU00068"/>
    </source>
</evidence>
<evidence type="ECO:0000256" key="3">
    <source>
        <dbReference type="SAM" id="Phobius"/>
    </source>
</evidence>
<dbReference type="GO" id="GO:0005886">
    <property type="term" value="C:plasma membrane"/>
    <property type="evidence" value="ECO:0007669"/>
    <property type="project" value="TreeGrafter"/>
</dbReference>
<dbReference type="InterPro" id="IPR036436">
    <property type="entry name" value="Disintegrin_dom_sf"/>
</dbReference>
<keyword evidence="3" id="KW-0472">Membrane</keyword>
<keyword evidence="6" id="KW-1185">Reference proteome</keyword>
<dbReference type="Gene3D" id="4.10.70.10">
    <property type="entry name" value="Disintegrin domain"/>
    <property type="match status" value="1"/>
</dbReference>
<dbReference type="GO" id="GO:0007219">
    <property type="term" value="P:Notch signaling pathway"/>
    <property type="evidence" value="ECO:0007669"/>
    <property type="project" value="TreeGrafter"/>
</dbReference>
<name>A0A6H5HAN8_9HEMI</name>
<feature type="region of interest" description="Disordered" evidence="2">
    <location>
        <begin position="325"/>
        <end position="370"/>
    </location>
</feature>
<reference evidence="5 6" key="1">
    <citation type="submission" date="2020-02" db="EMBL/GenBank/DDBJ databases">
        <authorList>
            <person name="Ferguson B K."/>
        </authorList>
    </citation>
    <scope>NUCLEOTIDE SEQUENCE [LARGE SCALE GENOMIC DNA]</scope>
</reference>
<keyword evidence="3" id="KW-1133">Transmembrane helix</keyword>
<sequence>MVYYPSVAPRPSYALEHVHLRNILKKSDFLFRANVLRRIKQQFPTIQVCKRRIDFEKPWVKTKMRISSVPSENTREFFQNKLSEFRVISKRMLLSGASEPAGATETADDKAICDIFLVSRSHCLHRGRTRPIGTAGKMESLVQSLCSVNTLKSSQNMIKLCHNFIFQNVDVLCVIYAPLVPSAIDAQYQTEHYPRSSVSLNREQKKIYSCPRHSIKSENKEKVRTKNAQIEYSRPHDQLLDSERTPKNQLECILLIRGDAQGVVLPVELKASFFQKLNLRGFSGSLSICGCPLWVMLSYLKIQLLMKTAGSFAGAMRHCNGRQRLQQTRAQGDPAGSESFSSRTTAAPADRRPGLRPGRGPPRPSRNCSYQDISTDFANAQTMPYIESAIPRIMQVLLPLFSMLFDLSVLHGDKRSTTVTRLSVRVPREPEVVSNNSLTNRTGEDLSTTNRLNEYISHYEEASYSREDVAVAHHRAKRSAPDAARSAPVQISFRAHGRSFRLRLKRDTETFSHRLQVIDSENRPVGHDLSHIYHGHLIGEPGSFVYGSLIDGVFEGKIHSNNNNAYYVERAHRYFPNNRNTSFHSVIYKDEDVEDAYAHRRSNGHVGGCGVTEEVSQWMETVQNSAVEPEPVQTKAFRSSKLPSKENGDGGRNYSGDQRFNSETPYAKYSQEANSQFVDMWLRVSQNFFACEPGFAIFPASAGAFCGNKIVEDGEECDCGYDEIECRDKCCYPRLVSEIDKVRNSSAKGCSRRANTQCSPSQGPCCMSDECRFVPAMLHVRCKPESECSWSSMCDGTSPTCPAPQPKKNKTRCNEGTQLCLNGECRGSICLEWNMTECFLTSQNGANVDKRILCELACQNGTDTSTCRSTSEFAERIGLPPGGISLRPGSPCDNFQGYCDVFLKCRAVDAEGPLARLKNLLFNKETLSSLTQWVTEYWWACLLMGLGFIVFMGVFIKCCAVHTPSSNPKKAPARRFSETLRRPMHTLRRMGPGHASRPNPRRAPAHGYGEGRGHYYHPKVFFDSGNIIFFPLHTSSTSKRYDLPV</sequence>
<dbReference type="PANTHER" id="PTHR45702">
    <property type="entry name" value="ADAM10/ADAM17 METALLOPEPTIDASE FAMILY MEMBER"/>
    <property type="match status" value="1"/>
</dbReference>
<dbReference type="SUPFAM" id="SSF57552">
    <property type="entry name" value="Blood coagulation inhibitor (disintegrin)"/>
    <property type="match status" value="1"/>
</dbReference>
<evidence type="ECO:0000313" key="5">
    <source>
        <dbReference type="EMBL" id="CAB0010442.1"/>
    </source>
</evidence>